<evidence type="ECO:0000313" key="10">
    <source>
        <dbReference type="Proteomes" id="UP000270487"/>
    </source>
</evidence>
<organism evidence="9 10">
    <name type="scientific">Serratia fonticola</name>
    <dbReference type="NCBI Taxonomy" id="47917"/>
    <lineage>
        <taxon>Bacteria</taxon>
        <taxon>Pseudomonadati</taxon>
        <taxon>Pseudomonadota</taxon>
        <taxon>Gammaproteobacteria</taxon>
        <taxon>Enterobacterales</taxon>
        <taxon>Yersiniaceae</taxon>
        <taxon>Serratia</taxon>
    </lineage>
</organism>
<proteinExistence type="inferred from homology"/>
<feature type="transmembrane region" description="Helical" evidence="8">
    <location>
        <begin position="7"/>
        <end position="25"/>
    </location>
</feature>
<dbReference type="GO" id="GO:0005886">
    <property type="term" value="C:plasma membrane"/>
    <property type="evidence" value="ECO:0007669"/>
    <property type="project" value="UniProtKB-SubCell"/>
</dbReference>
<feature type="transmembrane region" description="Helical" evidence="8">
    <location>
        <begin position="158"/>
        <end position="179"/>
    </location>
</feature>
<dbReference type="InterPro" id="IPR020846">
    <property type="entry name" value="MFS_dom"/>
</dbReference>
<dbReference type="PANTHER" id="PTHR23502">
    <property type="entry name" value="MAJOR FACILITATOR SUPERFAMILY"/>
    <property type="match status" value="1"/>
</dbReference>
<evidence type="ECO:0000256" key="7">
    <source>
        <dbReference type="ARBA" id="ARBA00023136"/>
    </source>
</evidence>
<dbReference type="RefSeq" id="WP_046808203.1">
    <property type="nucleotide sequence ID" value="NZ_CAMISF010000010.1"/>
</dbReference>
<dbReference type="NCBIfam" id="NF008270">
    <property type="entry name" value="PRK11043.1"/>
    <property type="match status" value="1"/>
</dbReference>
<protein>
    <recommendedName>
        <fullName evidence="8">Bcr/CflA family efflux transporter</fullName>
    </recommendedName>
</protein>
<dbReference type="Gene3D" id="1.20.1720.10">
    <property type="entry name" value="Multidrug resistance protein D"/>
    <property type="match status" value="1"/>
</dbReference>
<comment type="similarity">
    <text evidence="2 8">Belongs to the major facilitator superfamily. Bcr/CmlA family.</text>
</comment>
<evidence type="ECO:0000256" key="6">
    <source>
        <dbReference type="ARBA" id="ARBA00022989"/>
    </source>
</evidence>
<evidence type="ECO:0000256" key="8">
    <source>
        <dbReference type="RuleBase" id="RU365088"/>
    </source>
</evidence>
<keyword evidence="3 8" id="KW-0813">Transport</keyword>
<keyword evidence="6 8" id="KW-1133">Transmembrane helix</keyword>
<dbReference type="GO" id="GO:0042910">
    <property type="term" value="F:xenobiotic transmembrane transporter activity"/>
    <property type="evidence" value="ECO:0007669"/>
    <property type="project" value="InterPro"/>
</dbReference>
<dbReference type="SUPFAM" id="SSF103473">
    <property type="entry name" value="MFS general substrate transporter"/>
    <property type="match status" value="1"/>
</dbReference>
<comment type="subcellular location">
    <subcellularLocation>
        <location evidence="8">Cell inner membrane</location>
        <topology evidence="8">Multi-pass membrane protein</topology>
    </subcellularLocation>
    <subcellularLocation>
        <location evidence="1">Cell membrane</location>
        <topology evidence="1">Multi-pass membrane protein</topology>
    </subcellularLocation>
</comment>
<keyword evidence="5 8" id="KW-0812">Transmembrane</keyword>
<dbReference type="CDD" id="cd17320">
    <property type="entry name" value="MFS_MdfA_MDR_like"/>
    <property type="match status" value="1"/>
</dbReference>
<dbReference type="AlphaFoldDB" id="A0A0F7HFV8"/>
<keyword evidence="4" id="KW-1003">Cell membrane</keyword>
<feature type="transmembrane region" description="Helical" evidence="8">
    <location>
        <begin position="271"/>
        <end position="289"/>
    </location>
</feature>
<dbReference type="InterPro" id="IPR004812">
    <property type="entry name" value="Efflux_drug-R_Bcr/CmlA"/>
</dbReference>
<dbReference type="GeneID" id="30322493"/>
<evidence type="ECO:0000313" key="9">
    <source>
        <dbReference type="EMBL" id="VEI69765.1"/>
    </source>
</evidence>
<keyword evidence="8" id="KW-0997">Cell inner membrane</keyword>
<evidence type="ECO:0000256" key="4">
    <source>
        <dbReference type="ARBA" id="ARBA00022475"/>
    </source>
</evidence>
<name>A0A0F7HFV8_SERFO</name>
<dbReference type="NCBIfam" id="TIGR00710">
    <property type="entry name" value="efflux_Bcr_CflA"/>
    <property type="match status" value="1"/>
</dbReference>
<feature type="transmembrane region" description="Helical" evidence="8">
    <location>
        <begin position="242"/>
        <end position="259"/>
    </location>
</feature>
<evidence type="ECO:0000256" key="3">
    <source>
        <dbReference type="ARBA" id="ARBA00022448"/>
    </source>
</evidence>
<evidence type="ECO:0000256" key="2">
    <source>
        <dbReference type="ARBA" id="ARBA00006236"/>
    </source>
</evidence>
<dbReference type="FunFam" id="1.20.1720.10:FF:000005">
    <property type="entry name" value="Bcr/CflA family efflux transporter"/>
    <property type="match status" value="1"/>
</dbReference>
<reference evidence="9 10" key="1">
    <citation type="submission" date="2018-12" db="EMBL/GenBank/DDBJ databases">
        <authorList>
            <consortium name="Pathogen Informatics"/>
        </authorList>
    </citation>
    <scope>NUCLEOTIDE SEQUENCE [LARGE SCALE GENOMIC DNA]</scope>
    <source>
        <strain evidence="9 10">NCTC13193</strain>
    </source>
</reference>
<gene>
    <name evidence="9" type="primary">ydhC_1</name>
    <name evidence="9" type="ORF">NCTC13193_02773</name>
</gene>
<sequence>MRNFGFMFYLAGLSMLGYLATDMYLPAFGAMQQDLQISAGAISASLSIFLAGFAFAQLLWGPLSDRIGRKPVLLIGLALFAVGCLGMLWVENVAQLWSLRFIQAIGVCSAAVTWQAIVVDRYRDGKANRVFASIMPLVALSPALAPLLGAWLLNHMGWRAIFAVLLGITALLLIPTLLLKDRSRLVPSADKKPSLGFMQILKSPVFSGNVMVFAACSAGFFAWLTGSPFILGDMGYSPNDIGLSYVPQTLAFLLGGYSCRSALNRISGKTLLPWLLVAYGISMVALYLIATLSEPTLTTLLIPFCFMALVNGASYPILVANALMPFPNNSGKAAALQNTLQLGLCFIASLLVSAFIAQPLLATATVMVATVFLAALGYLIQRGKGTDETQVTRQEHADSVS</sequence>
<dbReference type="EMBL" id="LR134492">
    <property type="protein sequence ID" value="VEI69765.1"/>
    <property type="molecule type" value="Genomic_DNA"/>
</dbReference>
<feature type="transmembrane region" description="Helical" evidence="8">
    <location>
        <begin position="362"/>
        <end position="380"/>
    </location>
</feature>
<evidence type="ECO:0000256" key="5">
    <source>
        <dbReference type="ARBA" id="ARBA00022692"/>
    </source>
</evidence>
<feature type="transmembrane region" description="Helical" evidence="8">
    <location>
        <begin position="130"/>
        <end position="152"/>
    </location>
</feature>
<feature type="transmembrane region" description="Helical" evidence="8">
    <location>
        <begin position="72"/>
        <end position="90"/>
    </location>
</feature>
<dbReference type="Proteomes" id="UP000270487">
    <property type="component" value="Chromosome"/>
</dbReference>
<dbReference type="KEGG" id="sfw:WN53_20160"/>
<dbReference type="PROSITE" id="PS50850">
    <property type="entry name" value="MFS"/>
    <property type="match status" value="1"/>
</dbReference>
<dbReference type="Pfam" id="PF07690">
    <property type="entry name" value="MFS_1"/>
    <property type="match status" value="1"/>
</dbReference>
<evidence type="ECO:0000256" key="1">
    <source>
        <dbReference type="ARBA" id="ARBA00004651"/>
    </source>
</evidence>
<dbReference type="GO" id="GO:1990961">
    <property type="term" value="P:xenobiotic detoxification by transmembrane export across the plasma membrane"/>
    <property type="evidence" value="ECO:0007669"/>
    <property type="project" value="InterPro"/>
</dbReference>
<feature type="transmembrane region" description="Helical" evidence="8">
    <location>
        <begin position="200"/>
        <end position="222"/>
    </location>
</feature>
<dbReference type="PANTHER" id="PTHR23502:SF162">
    <property type="entry name" value="INNER MEMBRANE TRANSPORT PROTEIN YDHC"/>
    <property type="match status" value="1"/>
</dbReference>
<feature type="transmembrane region" description="Helical" evidence="8">
    <location>
        <begin position="96"/>
        <end position="118"/>
    </location>
</feature>
<feature type="transmembrane region" description="Helical" evidence="8">
    <location>
        <begin position="335"/>
        <end position="356"/>
    </location>
</feature>
<accession>A0A0F7HFV8</accession>
<dbReference type="InterPro" id="IPR036259">
    <property type="entry name" value="MFS_trans_sf"/>
</dbReference>
<feature type="transmembrane region" description="Helical" evidence="8">
    <location>
        <begin position="37"/>
        <end position="60"/>
    </location>
</feature>
<feature type="transmembrane region" description="Helical" evidence="8">
    <location>
        <begin position="301"/>
        <end position="323"/>
    </location>
</feature>
<dbReference type="STRING" id="47917.AV650_15980"/>
<dbReference type="InterPro" id="IPR011701">
    <property type="entry name" value="MFS"/>
</dbReference>
<keyword evidence="7 8" id="KW-0472">Membrane</keyword>